<dbReference type="Proteomes" id="UP000001410">
    <property type="component" value="Chromosome"/>
</dbReference>
<sequence length="96" mass="10571">MAFTDQLVKPFVSHTGETGDIVHVDQGIIGTQKYAVVACCSQHGQNVPCEIYEDCANAGNLLSCAFRTGLLRDTRDYRRGNGLPDHTHLDDRGQNH</sequence>
<reference evidence="2 3" key="1">
    <citation type="journal article" date="2002" name="Proc. Natl. Acad. Sci. U.S.A.">
        <title>Extensive mosaic structure revealed by the complete genome sequence of uropathogenic Escherichia coli.</title>
        <authorList>
            <person name="Welch R.A."/>
            <person name="Burland V."/>
            <person name="Plunkett G.III."/>
            <person name="Redford P."/>
            <person name="Roesch P."/>
            <person name="Rasko D."/>
            <person name="Buckles E.L."/>
            <person name="Liou S.R."/>
            <person name="Boutin A."/>
            <person name="Hackett J."/>
            <person name="Stroud D."/>
            <person name="Mayhew G.F."/>
            <person name="Rose D.J."/>
            <person name="Zhou S."/>
            <person name="Schwartz D.C."/>
            <person name="Perna N.T."/>
            <person name="Mobley H.L."/>
            <person name="Donnenberg M.S."/>
            <person name="Blattner F.R."/>
        </authorList>
    </citation>
    <scope>NUCLEOTIDE SEQUENCE [LARGE SCALE GENOMIC DNA]</scope>
    <source>
        <strain evidence="3">CFT073 / ATCC 700928 / UPEC</strain>
    </source>
</reference>
<dbReference type="KEGG" id="ecc:c0316"/>
<evidence type="ECO:0000313" key="2">
    <source>
        <dbReference type="EMBL" id="AAN78804.1"/>
    </source>
</evidence>
<proteinExistence type="predicted"/>
<organism evidence="2 3">
    <name type="scientific">Escherichia coli O6:H1 (strain CFT073 / ATCC 700928 / UPEC)</name>
    <dbReference type="NCBI Taxonomy" id="199310"/>
    <lineage>
        <taxon>Bacteria</taxon>
        <taxon>Pseudomonadati</taxon>
        <taxon>Pseudomonadota</taxon>
        <taxon>Gammaproteobacteria</taxon>
        <taxon>Enterobacterales</taxon>
        <taxon>Enterobacteriaceae</taxon>
        <taxon>Escherichia</taxon>
    </lineage>
</organism>
<keyword evidence="3" id="KW-1185">Reference proteome</keyword>
<feature type="region of interest" description="Disordered" evidence="1">
    <location>
        <begin position="75"/>
        <end position="96"/>
    </location>
</feature>
<evidence type="ECO:0000313" key="3">
    <source>
        <dbReference type="Proteomes" id="UP000001410"/>
    </source>
</evidence>
<evidence type="ECO:0000256" key="1">
    <source>
        <dbReference type="SAM" id="MobiDB-lite"/>
    </source>
</evidence>
<accession>A0A0H2V4E6</accession>
<name>A0A0H2V4E6_ECOL6</name>
<dbReference type="AlphaFoldDB" id="A0A0H2V4E6"/>
<dbReference type="HOGENOM" id="CLU_2355274_0_0_6"/>
<dbReference type="EMBL" id="AE014075">
    <property type="protein sequence ID" value="AAN78804.1"/>
    <property type="molecule type" value="Genomic_DNA"/>
</dbReference>
<protein>
    <submittedName>
        <fullName evidence="2">Uncharacterized protein</fullName>
    </submittedName>
</protein>
<gene>
    <name evidence="2" type="ordered locus">c0316</name>
</gene>